<dbReference type="EMBL" id="BMZH01000007">
    <property type="protein sequence ID" value="GHA96171.1"/>
    <property type="molecule type" value="Genomic_DNA"/>
</dbReference>
<proteinExistence type="predicted"/>
<evidence type="ECO:0000313" key="2">
    <source>
        <dbReference type="Proteomes" id="UP000634004"/>
    </source>
</evidence>
<protein>
    <submittedName>
        <fullName evidence="1">Uncharacterized protein</fullName>
    </submittedName>
</protein>
<dbReference type="AlphaFoldDB" id="A0A8J3CQW2"/>
<dbReference type="RefSeq" id="WP_189497802.1">
    <property type="nucleotide sequence ID" value="NZ_BMZH01000007.1"/>
</dbReference>
<reference evidence="1" key="1">
    <citation type="journal article" date="2014" name="Int. J. Syst. Evol. Microbiol.">
        <title>Complete genome sequence of Corynebacterium casei LMG S-19264T (=DSM 44701T), isolated from a smear-ripened cheese.</title>
        <authorList>
            <consortium name="US DOE Joint Genome Institute (JGI-PGF)"/>
            <person name="Walter F."/>
            <person name="Albersmeier A."/>
            <person name="Kalinowski J."/>
            <person name="Ruckert C."/>
        </authorList>
    </citation>
    <scope>NUCLEOTIDE SEQUENCE</scope>
    <source>
        <strain evidence="1">KCTC 32513</strain>
    </source>
</reference>
<dbReference type="Proteomes" id="UP000634004">
    <property type="component" value="Unassembled WGS sequence"/>
</dbReference>
<name>A0A8J3CQW2_9PROT</name>
<sequence>MLRDRFFYPLAVLVIAAIIAVALSFGEGEGFSDQQIIAEGWELSGPDLNALTISPGSNGAYVDEDGGYIQLSQFTPDGEGPASIGVFATLGPAHERAFAGRPLRLTFRARAGRINPLKKFEVAYYPMEGAPSGWTSFELSPDWQVYTVNYSPPIIDAMANVDLIAIFPGRAGESKTVDLSLIKVEVLPEPNSD</sequence>
<gene>
    <name evidence="1" type="ORF">GCM10009069_18950</name>
</gene>
<reference evidence="1" key="2">
    <citation type="submission" date="2020-09" db="EMBL/GenBank/DDBJ databases">
        <authorList>
            <person name="Sun Q."/>
            <person name="Kim S."/>
        </authorList>
    </citation>
    <scope>NUCLEOTIDE SEQUENCE</scope>
    <source>
        <strain evidence="1">KCTC 32513</strain>
    </source>
</reference>
<comment type="caution">
    <text evidence="1">The sequence shown here is derived from an EMBL/GenBank/DDBJ whole genome shotgun (WGS) entry which is preliminary data.</text>
</comment>
<organism evidence="1 2">
    <name type="scientific">Algimonas arctica</name>
    <dbReference type="NCBI Taxonomy" id="1479486"/>
    <lineage>
        <taxon>Bacteria</taxon>
        <taxon>Pseudomonadati</taxon>
        <taxon>Pseudomonadota</taxon>
        <taxon>Alphaproteobacteria</taxon>
        <taxon>Maricaulales</taxon>
        <taxon>Robiginitomaculaceae</taxon>
        <taxon>Algimonas</taxon>
    </lineage>
</organism>
<accession>A0A8J3CQW2</accession>
<keyword evidence="2" id="KW-1185">Reference proteome</keyword>
<evidence type="ECO:0000313" key="1">
    <source>
        <dbReference type="EMBL" id="GHA96171.1"/>
    </source>
</evidence>